<dbReference type="SFLD" id="SFLDG01205">
    <property type="entry name" value="AMPS.1"/>
    <property type="match status" value="1"/>
</dbReference>
<sequence>MSTYKVTYFNGRGRGELTRLLFVAAGQKFEDERVTREEWQKLKPNMPQGTVPVLTVNGKMLPQSGAINRYLARKLDLYGKTNEEMTTNDIIMETVNDFRSKLIQAYFEQDDAKKAELSKNIKEQTIPNFVEQMENLLCENNDGSGFFVGSAITVGDLALLDVMEVVIGLILPTALDQSEKLKAHRERVSNSPRIKEWLEKRPKTDM</sequence>
<dbReference type="PANTHER" id="PTHR11571:SF150">
    <property type="entry name" value="GLUTATHIONE S-TRANSFERASE"/>
    <property type="match status" value="1"/>
</dbReference>
<keyword evidence="7" id="KW-1185">Reference proteome</keyword>
<feature type="domain" description="GST C-terminal" evidence="5">
    <location>
        <begin position="81"/>
        <end position="206"/>
    </location>
</feature>
<dbReference type="SFLD" id="SFLDS00019">
    <property type="entry name" value="Glutathione_Transferase_(cytos"/>
    <property type="match status" value="1"/>
</dbReference>
<protein>
    <submittedName>
        <fullName evidence="6">HPGDS</fullName>
        <ecNumber evidence="6">2.5.1.18</ecNumber>
        <ecNumber evidence="6">5.3.99.2</ecNumber>
    </submittedName>
</protein>
<evidence type="ECO:0000259" key="4">
    <source>
        <dbReference type="PROSITE" id="PS50404"/>
    </source>
</evidence>
<reference evidence="6 7" key="1">
    <citation type="submission" date="2020-06" db="EMBL/GenBank/DDBJ databases">
        <authorList>
            <person name="Li R."/>
            <person name="Bekaert M."/>
        </authorList>
    </citation>
    <scope>NUCLEOTIDE SEQUENCE [LARGE SCALE GENOMIC DNA]</scope>
    <source>
        <strain evidence="7">wild</strain>
    </source>
</reference>
<dbReference type="PROSITE" id="PS50405">
    <property type="entry name" value="GST_CTER"/>
    <property type="match status" value="1"/>
</dbReference>
<dbReference type="CDD" id="cd03039">
    <property type="entry name" value="GST_N_Sigma_like"/>
    <property type="match status" value="1"/>
</dbReference>
<evidence type="ECO:0000259" key="5">
    <source>
        <dbReference type="PROSITE" id="PS50405"/>
    </source>
</evidence>
<dbReference type="CDD" id="cd03192">
    <property type="entry name" value="GST_C_Sigma_like"/>
    <property type="match status" value="1"/>
</dbReference>
<name>A0A6J8E623_MYTCO</name>
<dbReference type="EC" id="5.3.99.2" evidence="6"/>
<dbReference type="InterPro" id="IPR036249">
    <property type="entry name" value="Thioredoxin-like_sf"/>
</dbReference>
<dbReference type="Pfam" id="PF02798">
    <property type="entry name" value="GST_N"/>
    <property type="match status" value="1"/>
</dbReference>
<dbReference type="InterPro" id="IPR040079">
    <property type="entry name" value="Glutathione_S-Trfase"/>
</dbReference>
<dbReference type="AlphaFoldDB" id="A0A6J8E623"/>
<dbReference type="EMBL" id="CACVKT020008447">
    <property type="protein sequence ID" value="CAC5415518.1"/>
    <property type="molecule type" value="Genomic_DNA"/>
</dbReference>
<dbReference type="PROSITE" id="PS50404">
    <property type="entry name" value="GST_NTER"/>
    <property type="match status" value="1"/>
</dbReference>
<comment type="function">
    <text evidence="3">S-crystallins are structural components of squids and octopi eye lens. Contains relatively little if any GST activity.</text>
</comment>
<dbReference type="GO" id="GO:0006749">
    <property type="term" value="P:glutathione metabolic process"/>
    <property type="evidence" value="ECO:0007669"/>
    <property type="project" value="TreeGrafter"/>
</dbReference>
<dbReference type="GO" id="GO:0004364">
    <property type="term" value="F:glutathione transferase activity"/>
    <property type="evidence" value="ECO:0007669"/>
    <property type="project" value="UniProtKB-EC"/>
</dbReference>
<dbReference type="SUPFAM" id="SSF47616">
    <property type="entry name" value="GST C-terminal domain-like"/>
    <property type="match status" value="1"/>
</dbReference>
<dbReference type="EC" id="2.5.1.18" evidence="6"/>
<keyword evidence="2" id="KW-0273">Eye lens protein</keyword>
<dbReference type="Proteomes" id="UP000507470">
    <property type="component" value="Unassembled WGS sequence"/>
</dbReference>
<dbReference type="Pfam" id="PF14497">
    <property type="entry name" value="GST_C_3"/>
    <property type="match status" value="1"/>
</dbReference>
<dbReference type="InterPro" id="IPR050213">
    <property type="entry name" value="GST_superfamily"/>
</dbReference>
<dbReference type="SFLD" id="SFLDG00363">
    <property type="entry name" value="AMPS_(cytGST):_Alpha-__Mu-__Pi"/>
    <property type="match status" value="1"/>
</dbReference>
<keyword evidence="6" id="KW-0413">Isomerase</keyword>
<dbReference type="OrthoDB" id="414243at2759"/>
<dbReference type="InterPro" id="IPR010987">
    <property type="entry name" value="Glutathione-S-Trfase_C-like"/>
</dbReference>
<gene>
    <name evidence="6" type="ORF">MCOR_48212</name>
</gene>
<feature type="domain" description="GST N-terminal" evidence="4">
    <location>
        <begin position="2"/>
        <end position="79"/>
    </location>
</feature>
<proteinExistence type="inferred from homology"/>
<keyword evidence="6" id="KW-0808">Transferase</keyword>
<organism evidence="6 7">
    <name type="scientific">Mytilus coruscus</name>
    <name type="common">Sea mussel</name>
    <dbReference type="NCBI Taxonomy" id="42192"/>
    <lineage>
        <taxon>Eukaryota</taxon>
        <taxon>Metazoa</taxon>
        <taxon>Spiralia</taxon>
        <taxon>Lophotrochozoa</taxon>
        <taxon>Mollusca</taxon>
        <taxon>Bivalvia</taxon>
        <taxon>Autobranchia</taxon>
        <taxon>Pteriomorphia</taxon>
        <taxon>Mytilida</taxon>
        <taxon>Mytiloidea</taxon>
        <taxon>Mytilidae</taxon>
        <taxon>Mytilinae</taxon>
        <taxon>Mytilus</taxon>
    </lineage>
</organism>
<dbReference type="SUPFAM" id="SSF52833">
    <property type="entry name" value="Thioredoxin-like"/>
    <property type="match status" value="1"/>
</dbReference>
<evidence type="ECO:0000313" key="7">
    <source>
        <dbReference type="Proteomes" id="UP000507470"/>
    </source>
</evidence>
<dbReference type="FunFam" id="1.20.1050.10:FF:000030">
    <property type="entry name" value="Glutathione S-transferase S1"/>
    <property type="match status" value="1"/>
</dbReference>
<dbReference type="GO" id="GO:0005212">
    <property type="term" value="F:structural constituent of eye lens"/>
    <property type="evidence" value="ECO:0007669"/>
    <property type="project" value="UniProtKB-KW"/>
</dbReference>
<dbReference type="InterPro" id="IPR004045">
    <property type="entry name" value="Glutathione_S-Trfase_N"/>
</dbReference>
<dbReference type="Gene3D" id="3.40.30.10">
    <property type="entry name" value="Glutaredoxin"/>
    <property type="match status" value="1"/>
</dbReference>
<dbReference type="GO" id="GO:0004667">
    <property type="term" value="F:prostaglandin-D synthase activity"/>
    <property type="evidence" value="ECO:0007669"/>
    <property type="project" value="UniProtKB-EC"/>
</dbReference>
<accession>A0A6J8E623</accession>
<dbReference type="PANTHER" id="PTHR11571">
    <property type="entry name" value="GLUTATHIONE S-TRANSFERASE"/>
    <property type="match status" value="1"/>
</dbReference>
<dbReference type="Gene3D" id="1.20.1050.10">
    <property type="match status" value="1"/>
</dbReference>
<evidence type="ECO:0000256" key="1">
    <source>
        <dbReference type="ARBA" id="ARBA00007409"/>
    </source>
</evidence>
<dbReference type="InterPro" id="IPR004046">
    <property type="entry name" value="GST_C"/>
</dbReference>
<dbReference type="InterPro" id="IPR036282">
    <property type="entry name" value="Glutathione-S-Trfase_C_sf"/>
</dbReference>
<comment type="similarity">
    <text evidence="1">Belongs to the GST superfamily.</text>
</comment>
<evidence type="ECO:0000313" key="6">
    <source>
        <dbReference type="EMBL" id="CAC5415518.1"/>
    </source>
</evidence>
<evidence type="ECO:0000256" key="2">
    <source>
        <dbReference type="ARBA" id="ARBA00022613"/>
    </source>
</evidence>
<dbReference type="FunFam" id="3.40.30.10:FF:000035">
    <property type="entry name" value="hematopoietic prostaglandin D synthase"/>
    <property type="match status" value="1"/>
</dbReference>
<evidence type="ECO:0000256" key="3">
    <source>
        <dbReference type="ARBA" id="ARBA00049616"/>
    </source>
</evidence>